<reference evidence="7 8" key="1">
    <citation type="submission" date="2024-07" db="EMBL/GenBank/DDBJ databases">
        <title>Molecular mechanisms and environmental adaptations of flagellar loss and biofilm growth of Rhodanobacter under environmental stress.</title>
        <authorList>
            <person name="Chen M."/>
        </authorList>
    </citation>
    <scope>NUCLEOTIDE SEQUENCE [LARGE SCALE GENOMIC DNA]</scope>
    <source>
        <strain evidence="7 8">RS22</strain>
    </source>
</reference>
<accession>A0ABV4AVV4</accession>
<evidence type="ECO:0000256" key="6">
    <source>
        <dbReference type="SAM" id="Phobius"/>
    </source>
</evidence>
<feature type="transmembrane region" description="Helical" evidence="6">
    <location>
        <begin position="111"/>
        <end position="129"/>
    </location>
</feature>
<dbReference type="PANTHER" id="PTHR30250">
    <property type="entry name" value="PST FAMILY PREDICTED COLANIC ACID TRANSPORTER"/>
    <property type="match status" value="1"/>
</dbReference>
<feature type="transmembrane region" description="Helical" evidence="6">
    <location>
        <begin position="358"/>
        <end position="378"/>
    </location>
</feature>
<feature type="transmembrane region" description="Helical" evidence="6">
    <location>
        <begin position="78"/>
        <end position="105"/>
    </location>
</feature>
<keyword evidence="2" id="KW-1003">Cell membrane</keyword>
<keyword evidence="8" id="KW-1185">Reference proteome</keyword>
<evidence type="ECO:0000256" key="3">
    <source>
        <dbReference type="ARBA" id="ARBA00022692"/>
    </source>
</evidence>
<gene>
    <name evidence="7" type="ORF">AB7878_13775</name>
</gene>
<protein>
    <submittedName>
        <fullName evidence="7">Lipopolysaccharide biosynthesis protein</fullName>
    </submittedName>
</protein>
<dbReference type="InterPro" id="IPR002797">
    <property type="entry name" value="Polysacc_synth"/>
</dbReference>
<sequence length="413" mass="44563">MKGPIARGTIRTTFILGLYTLVQAGTLLLVARMLGPYQFGGFAGVASLAVLLGALSPFGTNVILLGEVAKEPARRNQVLAYAIPTTLLCGSALLAIYLTVCMLMLRAAQVPATVLLAIGITEIWLQALFRLAVSEHQGLGRIARSQLLKTLPMVLRLVAAAGVFLVHPSNPLLAYGYVYPVASLLALVLAVRTFPSAWPAPHQWRLPNIGELRDNAGYAALSISASGPGELDKTLATKLLPLPVAGLYAVGTRIIAATTLPVSAMMESALPRLFREGNEQPKRTVQLLFWIFSTAFAYSLATAVVLWLAAPIFDWVFGTKFHGLDHTLRWLCVALPGMALRMSVGNVLMALGRPWIRVTLEVTGLMLLIIMATTLTVLFGEKGLPLGLACSEWLMAAIGWGYLRHHQSIHTRL</sequence>
<evidence type="ECO:0000313" key="8">
    <source>
        <dbReference type="Proteomes" id="UP001562159"/>
    </source>
</evidence>
<organism evidence="7 8">
    <name type="scientific">Rhodanobacter humi</name>
    <dbReference type="NCBI Taxonomy" id="1888173"/>
    <lineage>
        <taxon>Bacteria</taxon>
        <taxon>Pseudomonadati</taxon>
        <taxon>Pseudomonadota</taxon>
        <taxon>Gammaproteobacteria</taxon>
        <taxon>Lysobacterales</taxon>
        <taxon>Rhodanobacteraceae</taxon>
        <taxon>Rhodanobacter</taxon>
    </lineage>
</organism>
<dbReference type="PANTHER" id="PTHR30250:SF11">
    <property type="entry name" value="O-ANTIGEN TRANSPORTER-RELATED"/>
    <property type="match status" value="1"/>
</dbReference>
<comment type="caution">
    <text evidence="7">The sequence shown here is derived from an EMBL/GenBank/DDBJ whole genome shotgun (WGS) entry which is preliminary data.</text>
</comment>
<feature type="transmembrane region" description="Helical" evidence="6">
    <location>
        <begin position="328"/>
        <end position="351"/>
    </location>
</feature>
<evidence type="ECO:0000313" key="7">
    <source>
        <dbReference type="EMBL" id="MEY2183488.1"/>
    </source>
</evidence>
<evidence type="ECO:0000256" key="2">
    <source>
        <dbReference type="ARBA" id="ARBA00022475"/>
    </source>
</evidence>
<keyword evidence="4 6" id="KW-1133">Transmembrane helix</keyword>
<evidence type="ECO:0000256" key="4">
    <source>
        <dbReference type="ARBA" id="ARBA00022989"/>
    </source>
</evidence>
<dbReference type="InterPro" id="IPR050833">
    <property type="entry name" value="Poly_Biosynth_Transport"/>
</dbReference>
<keyword evidence="3 6" id="KW-0812">Transmembrane</keyword>
<proteinExistence type="predicted"/>
<keyword evidence="5 6" id="KW-0472">Membrane</keyword>
<feature type="transmembrane region" description="Helical" evidence="6">
    <location>
        <begin position="384"/>
        <end position="403"/>
    </location>
</feature>
<evidence type="ECO:0000256" key="1">
    <source>
        <dbReference type="ARBA" id="ARBA00004651"/>
    </source>
</evidence>
<feature type="transmembrane region" description="Helical" evidence="6">
    <location>
        <begin position="150"/>
        <end position="166"/>
    </location>
</feature>
<feature type="transmembrane region" description="Helical" evidence="6">
    <location>
        <begin position="41"/>
        <end position="66"/>
    </location>
</feature>
<feature type="transmembrane region" description="Helical" evidence="6">
    <location>
        <begin position="287"/>
        <end position="308"/>
    </location>
</feature>
<dbReference type="Pfam" id="PF01943">
    <property type="entry name" value="Polysacc_synt"/>
    <property type="match status" value="1"/>
</dbReference>
<feature type="transmembrane region" description="Helical" evidence="6">
    <location>
        <begin position="12"/>
        <end position="35"/>
    </location>
</feature>
<dbReference type="Proteomes" id="UP001562159">
    <property type="component" value="Unassembled WGS sequence"/>
</dbReference>
<evidence type="ECO:0000256" key="5">
    <source>
        <dbReference type="ARBA" id="ARBA00023136"/>
    </source>
</evidence>
<dbReference type="EMBL" id="JBGBPY010000001">
    <property type="protein sequence ID" value="MEY2183488.1"/>
    <property type="molecule type" value="Genomic_DNA"/>
</dbReference>
<comment type="subcellular location">
    <subcellularLocation>
        <location evidence="1">Cell membrane</location>
        <topology evidence="1">Multi-pass membrane protein</topology>
    </subcellularLocation>
</comment>
<name>A0ABV4AVV4_9GAMM</name>